<keyword evidence="2" id="KW-1185">Reference proteome</keyword>
<proteinExistence type="predicted"/>
<dbReference type="Proteomes" id="UP000593560">
    <property type="component" value="Unassembled WGS sequence"/>
</dbReference>
<accession>A0A7J9HY41</accession>
<sequence>MRFSIGPKEFSYATLRHTSAPLPILPTLSSSAHFLRMLLQTGHLYLQLPGSYVRDIQSQWSQ</sequence>
<dbReference type="EMBL" id="JABFAD010000012">
    <property type="protein sequence ID" value="MBA0814786.1"/>
    <property type="molecule type" value="Genomic_DNA"/>
</dbReference>
<reference evidence="1 2" key="1">
    <citation type="journal article" date="2019" name="Genome Biol. Evol.">
        <title>Insights into the evolution of the New World diploid cottons (Gossypium, subgenus Houzingenia) based on genome sequencing.</title>
        <authorList>
            <person name="Grover C.E."/>
            <person name="Arick M.A. 2nd"/>
            <person name="Thrash A."/>
            <person name="Conover J.L."/>
            <person name="Sanders W.S."/>
            <person name="Peterson D.G."/>
            <person name="Frelichowski J.E."/>
            <person name="Scheffler J.A."/>
            <person name="Scheffler B.E."/>
            <person name="Wendel J.F."/>
        </authorList>
    </citation>
    <scope>NUCLEOTIDE SEQUENCE [LARGE SCALE GENOMIC DNA]</scope>
    <source>
        <strain evidence="1">0</strain>
        <tissue evidence="1">Leaf</tissue>
    </source>
</reference>
<name>A0A7J9HY41_9ROSI</name>
<dbReference type="AlphaFoldDB" id="A0A7J9HY41"/>
<protein>
    <submittedName>
        <fullName evidence="1">Uncharacterized protein</fullName>
    </submittedName>
</protein>
<gene>
    <name evidence="1" type="ORF">Gohar_020592</name>
</gene>
<organism evidence="1 2">
    <name type="scientific">Gossypium harknessii</name>
    <dbReference type="NCBI Taxonomy" id="34285"/>
    <lineage>
        <taxon>Eukaryota</taxon>
        <taxon>Viridiplantae</taxon>
        <taxon>Streptophyta</taxon>
        <taxon>Embryophyta</taxon>
        <taxon>Tracheophyta</taxon>
        <taxon>Spermatophyta</taxon>
        <taxon>Magnoliopsida</taxon>
        <taxon>eudicotyledons</taxon>
        <taxon>Gunneridae</taxon>
        <taxon>Pentapetalae</taxon>
        <taxon>rosids</taxon>
        <taxon>malvids</taxon>
        <taxon>Malvales</taxon>
        <taxon>Malvaceae</taxon>
        <taxon>Malvoideae</taxon>
        <taxon>Gossypium</taxon>
    </lineage>
</organism>
<evidence type="ECO:0000313" key="1">
    <source>
        <dbReference type="EMBL" id="MBA0814786.1"/>
    </source>
</evidence>
<evidence type="ECO:0000313" key="2">
    <source>
        <dbReference type="Proteomes" id="UP000593560"/>
    </source>
</evidence>
<comment type="caution">
    <text evidence="1">The sequence shown here is derived from an EMBL/GenBank/DDBJ whole genome shotgun (WGS) entry which is preliminary data.</text>
</comment>